<keyword evidence="1" id="KW-1133">Transmembrane helix</keyword>
<keyword evidence="1" id="KW-0812">Transmembrane</keyword>
<evidence type="ECO:0000256" key="1">
    <source>
        <dbReference type="SAM" id="Phobius"/>
    </source>
</evidence>
<dbReference type="AlphaFoldDB" id="I4LTA9"/>
<feature type="transmembrane region" description="Helical" evidence="1">
    <location>
        <begin position="29"/>
        <end position="50"/>
    </location>
</feature>
<accession>I4LTA9</accession>
<evidence type="ECO:0000313" key="3">
    <source>
        <dbReference type="Proteomes" id="UP000005936"/>
    </source>
</evidence>
<sequence>MIKIKINKWYRSKHTTQASMHRKIKKLQVLYLELLLRLFPFIAYTISHIVHTCVQAIETATVLCLRHWKRWVLLQKTPLFEQWRYCVCGVAGN</sequence>
<proteinExistence type="predicted"/>
<organism evidence="2 3">
    <name type="scientific">Gardnerella vaginalis 55152</name>
    <dbReference type="NCBI Taxonomy" id="698955"/>
    <lineage>
        <taxon>Bacteria</taxon>
        <taxon>Bacillati</taxon>
        <taxon>Actinomycetota</taxon>
        <taxon>Actinomycetes</taxon>
        <taxon>Bifidobacteriales</taxon>
        <taxon>Bifidobacteriaceae</taxon>
        <taxon>Gardnerella</taxon>
    </lineage>
</organism>
<name>I4LTA9_GARVA</name>
<gene>
    <name evidence="2" type="ORF">CGSMWGv55152_03707</name>
</gene>
<dbReference type="EMBL" id="ADEQ01000010">
    <property type="protein sequence ID" value="EIK80199.1"/>
    <property type="molecule type" value="Genomic_DNA"/>
</dbReference>
<protein>
    <submittedName>
        <fullName evidence="2">Uncharacterized protein</fullName>
    </submittedName>
</protein>
<reference evidence="2 3" key="1">
    <citation type="journal article" date="2012" name="J. Bacteriol.">
        <title>Comparative Genomic Analyses of 17 Clinical Isolates of Gardnerella vaginalis Provide Evidence of Multiple Genetically Isolated Clades Consistent with Subspeciation into Genovars.</title>
        <authorList>
            <person name="Ahmed A."/>
            <person name="Earl J."/>
            <person name="Retchless A."/>
            <person name="Hillier S."/>
            <person name="Rabe L."/>
            <person name="Cherpes T."/>
            <person name="Powell E."/>
            <person name="Janto B."/>
            <person name="Eutsey R."/>
            <person name="Hiller N.L."/>
            <person name="Boissy R."/>
            <person name="Dahlgreen M."/>
            <person name="Hall B."/>
            <person name="Costerton J."/>
            <person name="Post J.C."/>
            <person name="Hu F."/>
            <person name="Ehrlich G."/>
        </authorList>
    </citation>
    <scope>NUCLEOTIDE SEQUENCE [LARGE SCALE GENOMIC DNA]</scope>
    <source>
        <strain evidence="2 3">55152</strain>
    </source>
</reference>
<evidence type="ECO:0000313" key="2">
    <source>
        <dbReference type="EMBL" id="EIK80199.1"/>
    </source>
</evidence>
<keyword evidence="1" id="KW-0472">Membrane</keyword>
<comment type="caution">
    <text evidence="2">The sequence shown here is derived from an EMBL/GenBank/DDBJ whole genome shotgun (WGS) entry which is preliminary data.</text>
</comment>
<dbReference type="Proteomes" id="UP000005936">
    <property type="component" value="Unassembled WGS sequence"/>
</dbReference>